<evidence type="ECO:0000313" key="1">
    <source>
        <dbReference type="EMBL" id="CEE01797.1"/>
    </source>
</evidence>
<keyword evidence="2" id="KW-1185">Reference proteome</keyword>
<reference evidence="1 2" key="1">
    <citation type="submission" date="2014-07" db="EMBL/GenBank/DDBJ databases">
        <authorList>
            <person name="Wibberg Daniel"/>
        </authorList>
    </citation>
    <scope>NUCLEOTIDE SEQUENCE [LARGE SCALE GENOMIC DNA]</scope>
</reference>
<organism evidence="1 2">
    <name type="scientific">Caldibacillus thermoamylovorans</name>
    <dbReference type="NCBI Taxonomy" id="35841"/>
    <lineage>
        <taxon>Bacteria</taxon>
        <taxon>Bacillati</taxon>
        <taxon>Bacillota</taxon>
        <taxon>Bacilli</taxon>
        <taxon>Bacillales</taxon>
        <taxon>Bacillaceae</taxon>
        <taxon>Caldibacillus</taxon>
    </lineage>
</organism>
<evidence type="ECO:0000313" key="2">
    <source>
        <dbReference type="Proteomes" id="UP000040576"/>
    </source>
</evidence>
<dbReference type="Proteomes" id="UP000040576">
    <property type="component" value="Unassembled WGS sequence"/>
</dbReference>
<dbReference type="GeneID" id="92961188"/>
<accession>A0A090IVT7</accession>
<protein>
    <submittedName>
        <fullName evidence="1">Uncharacterized protein</fullName>
    </submittedName>
</protein>
<name>A0A090IVT7_9BACI</name>
<gene>
    <name evidence="1" type="ORF">BT1A1_1975</name>
</gene>
<dbReference type="EMBL" id="CCRF01000061">
    <property type="protein sequence ID" value="CEE01797.1"/>
    <property type="molecule type" value="Genomic_DNA"/>
</dbReference>
<dbReference type="AlphaFoldDB" id="A0A090IVT7"/>
<sequence>MSKHEQPKFHIGDRVAIDQNGLVSEINKIYQIGGEWFYQVKDSHDLYFEKNLLAWKDHKKNIILQKQENVQIEYRFQFGDIVRVNGYGQDLFVIIGFRAEIWRYKDSAWEDFIYECSRLYDGAWVEAGEDELTYITNEENAKKLLNAKKQQGKKSPLLIASQKMQNRKQDMENIDSLLDLYNDYQYLYLNFGESGYQKKMKEILKKLEALSKHRFQNNE</sequence>
<proteinExistence type="predicted"/>
<dbReference type="OrthoDB" id="2629010at2"/>
<dbReference type="KEGG" id="bthv:CQJ30_10595"/>
<dbReference type="RefSeq" id="WP_034770520.1">
    <property type="nucleotide sequence ID" value="NZ_CCRF01000061.1"/>
</dbReference>